<evidence type="ECO:0000256" key="1">
    <source>
        <dbReference type="SAM" id="MobiDB-lite"/>
    </source>
</evidence>
<gene>
    <name evidence="2" type="ORF">EV420DRAFT_235092</name>
</gene>
<evidence type="ECO:0000313" key="3">
    <source>
        <dbReference type="Proteomes" id="UP001175211"/>
    </source>
</evidence>
<evidence type="ECO:0000313" key="2">
    <source>
        <dbReference type="EMBL" id="KAK0436657.1"/>
    </source>
</evidence>
<accession>A0AA39J5R3</accession>
<comment type="caution">
    <text evidence="2">The sequence shown here is derived from an EMBL/GenBank/DDBJ whole genome shotgun (WGS) entry which is preliminary data.</text>
</comment>
<feature type="region of interest" description="Disordered" evidence="1">
    <location>
        <begin position="1"/>
        <end position="20"/>
    </location>
</feature>
<dbReference type="EMBL" id="JAUEPS010000123">
    <property type="protein sequence ID" value="KAK0436657.1"/>
    <property type="molecule type" value="Genomic_DNA"/>
</dbReference>
<keyword evidence="3" id="KW-1185">Reference proteome</keyword>
<dbReference type="GeneID" id="85364874"/>
<organism evidence="2 3">
    <name type="scientific">Armillaria tabescens</name>
    <name type="common">Ringless honey mushroom</name>
    <name type="synonym">Agaricus tabescens</name>
    <dbReference type="NCBI Taxonomy" id="1929756"/>
    <lineage>
        <taxon>Eukaryota</taxon>
        <taxon>Fungi</taxon>
        <taxon>Dikarya</taxon>
        <taxon>Basidiomycota</taxon>
        <taxon>Agaricomycotina</taxon>
        <taxon>Agaricomycetes</taxon>
        <taxon>Agaricomycetidae</taxon>
        <taxon>Agaricales</taxon>
        <taxon>Marasmiineae</taxon>
        <taxon>Physalacriaceae</taxon>
        <taxon>Desarmillaria</taxon>
    </lineage>
</organism>
<dbReference type="AlphaFoldDB" id="A0AA39J5R3"/>
<protein>
    <submittedName>
        <fullName evidence="2">Uncharacterized protein</fullName>
    </submittedName>
</protein>
<dbReference type="Proteomes" id="UP001175211">
    <property type="component" value="Unassembled WGS sequence"/>
</dbReference>
<sequence>MTGFYESELPSGRNKNGSSHLRSLHPAASALLVIFSQNHNYIVNILLKINEWKRWSNPLVEHQCIVVLSAAGAMISLPDRGGAYYTHGIHGKWLDQSHTLRPQHPFSPCTSNLTTTPRGQRDCGCHRLDGFNEERIHGREKRVSRSMEASGVDSWSSIVLRGVNMNQE</sequence>
<name>A0AA39J5R3_ARMTA</name>
<reference evidence="2" key="1">
    <citation type="submission" date="2023-06" db="EMBL/GenBank/DDBJ databases">
        <authorList>
            <consortium name="Lawrence Berkeley National Laboratory"/>
            <person name="Ahrendt S."/>
            <person name="Sahu N."/>
            <person name="Indic B."/>
            <person name="Wong-Bajracharya J."/>
            <person name="Merenyi Z."/>
            <person name="Ke H.-M."/>
            <person name="Monk M."/>
            <person name="Kocsube S."/>
            <person name="Drula E."/>
            <person name="Lipzen A."/>
            <person name="Balint B."/>
            <person name="Henrissat B."/>
            <person name="Andreopoulos B."/>
            <person name="Martin F.M."/>
            <person name="Harder C.B."/>
            <person name="Rigling D."/>
            <person name="Ford K.L."/>
            <person name="Foster G.D."/>
            <person name="Pangilinan J."/>
            <person name="Papanicolaou A."/>
            <person name="Barry K."/>
            <person name="LaButti K."/>
            <person name="Viragh M."/>
            <person name="Koriabine M."/>
            <person name="Yan M."/>
            <person name="Riley R."/>
            <person name="Champramary S."/>
            <person name="Plett K.L."/>
            <person name="Tsai I.J."/>
            <person name="Slot J."/>
            <person name="Sipos G."/>
            <person name="Plett J."/>
            <person name="Nagy L.G."/>
            <person name="Grigoriev I.V."/>
        </authorList>
    </citation>
    <scope>NUCLEOTIDE SEQUENCE</scope>
    <source>
        <strain evidence="2">CCBAS 213</strain>
    </source>
</reference>
<proteinExistence type="predicted"/>
<dbReference type="RefSeq" id="XP_060322335.1">
    <property type="nucleotide sequence ID" value="XM_060481326.1"/>
</dbReference>